<name>J9FNV8_9ZZZZ</name>
<sequence length="53" mass="6125">MSEKYANGQANAMEYNEARTRMLKTLSDGIQAKYDYLFRVKILDFYKGIPLAS</sequence>
<protein>
    <submittedName>
        <fullName evidence="1">Uncharacterized protein</fullName>
    </submittedName>
</protein>
<dbReference type="Gene3D" id="1.20.1600.10">
    <property type="entry name" value="Outer membrane efflux proteins (OEP)"/>
    <property type="match status" value="1"/>
</dbReference>
<proteinExistence type="predicted"/>
<accession>J9FNV8</accession>
<dbReference type="EMBL" id="AMCI01008278">
    <property type="protein sequence ID" value="EJW91287.1"/>
    <property type="molecule type" value="Genomic_DNA"/>
</dbReference>
<evidence type="ECO:0000313" key="1">
    <source>
        <dbReference type="EMBL" id="EJW91287.1"/>
    </source>
</evidence>
<organism evidence="1">
    <name type="scientific">gut metagenome</name>
    <dbReference type="NCBI Taxonomy" id="749906"/>
    <lineage>
        <taxon>unclassified sequences</taxon>
        <taxon>metagenomes</taxon>
        <taxon>organismal metagenomes</taxon>
    </lineage>
</organism>
<comment type="caution">
    <text evidence="1">The sequence shown here is derived from an EMBL/GenBank/DDBJ whole genome shotgun (WGS) entry which is preliminary data.</text>
</comment>
<dbReference type="AlphaFoldDB" id="J9FNV8"/>
<reference evidence="1" key="1">
    <citation type="journal article" date="2012" name="PLoS ONE">
        <title>Gene sets for utilization of primary and secondary nutrition supplies in the distal gut of endangered iberian lynx.</title>
        <authorList>
            <person name="Alcaide M."/>
            <person name="Messina E."/>
            <person name="Richter M."/>
            <person name="Bargiela R."/>
            <person name="Peplies J."/>
            <person name="Huws S.A."/>
            <person name="Newbold C.J."/>
            <person name="Golyshin P.N."/>
            <person name="Simon M.A."/>
            <person name="Lopez G."/>
            <person name="Yakimov M.M."/>
            <person name="Ferrer M."/>
        </authorList>
    </citation>
    <scope>NUCLEOTIDE SEQUENCE</scope>
</reference>
<gene>
    <name evidence="1" type="ORF">EVA_20610</name>
</gene>